<feature type="domain" description="T6SS Phospholipase effector Tle1-like catalytic" evidence="5">
    <location>
        <begin position="177"/>
        <end position="440"/>
    </location>
</feature>
<feature type="region of interest" description="Disordered" evidence="4">
    <location>
        <begin position="42"/>
        <end position="157"/>
    </location>
</feature>
<evidence type="ECO:0000256" key="1">
    <source>
        <dbReference type="ARBA" id="ARBA00022574"/>
    </source>
</evidence>
<gene>
    <name evidence="6" type="ORF">PC9H_001699</name>
</gene>
<dbReference type="InterPro" id="IPR029058">
    <property type="entry name" value="AB_hydrolase_fold"/>
</dbReference>
<evidence type="ECO:0000313" key="7">
    <source>
        <dbReference type="Proteomes" id="UP000623687"/>
    </source>
</evidence>
<dbReference type="Pfam" id="PF09994">
    <property type="entry name" value="T6SS_Tle1-like_cat"/>
    <property type="match status" value="1"/>
</dbReference>
<reference evidence="6" key="1">
    <citation type="submission" date="2019-07" db="EMBL/GenBank/DDBJ databases">
        <authorList>
            <person name="Palmer J.M."/>
        </authorList>
    </citation>
    <scope>NUCLEOTIDE SEQUENCE</scope>
    <source>
        <strain evidence="6">PC9</strain>
    </source>
</reference>
<dbReference type="PROSITE" id="PS50082">
    <property type="entry name" value="WD_REPEATS_2"/>
    <property type="match status" value="4"/>
</dbReference>
<keyword evidence="2" id="KW-0677">Repeat</keyword>
<feature type="repeat" description="WD" evidence="3">
    <location>
        <begin position="845"/>
        <end position="886"/>
    </location>
</feature>
<keyword evidence="7" id="KW-1185">Reference proteome</keyword>
<feature type="repeat" description="WD" evidence="3">
    <location>
        <begin position="928"/>
        <end position="969"/>
    </location>
</feature>
<dbReference type="OrthoDB" id="538223at2759"/>
<feature type="compositionally biased region" description="Low complexity" evidence="4">
    <location>
        <begin position="142"/>
        <end position="152"/>
    </location>
</feature>
<dbReference type="VEuPathDB" id="FungiDB:PC9H_001699"/>
<proteinExistence type="predicted"/>
<dbReference type="Gene3D" id="2.130.10.10">
    <property type="entry name" value="YVTN repeat-like/Quinoprotein amine dehydrogenase"/>
    <property type="match status" value="3"/>
</dbReference>
<dbReference type="SUPFAM" id="SSF53474">
    <property type="entry name" value="alpha/beta-Hydrolases"/>
    <property type="match status" value="1"/>
</dbReference>
<dbReference type="CDD" id="cd00200">
    <property type="entry name" value="WD40"/>
    <property type="match status" value="1"/>
</dbReference>
<accession>A0A8H7DY12</accession>
<evidence type="ECO:0000256" key="4">
    <source>
        <dbReference type="SAM" id="MobiDB-lite"/>
    </source>
</evidence>
<feature type="repeat" description="WD" evidence="3">
    <location>
        <begin position="803"/>
        <end position="843"/>
    </location>
</feature>
<dbReference type="RefSeq" id="XP_036637194.1">
    <property type="nucleotide sequence ID" value="XM_036771349.1"/>
</dbReference>
<dbReference type="SUPFAM" id="SSF50998">
    <property type="entry name" value="Quinoprotein alcohol dehydrogenase-like"/>
    <property type="match status" value="1"/>
</dbReference>
<dbReference type="GeneID" id="59371540"/>
<feature type="compositionally biased region" description="Polar residues" evidence="4">
    <location>
        <begin position="43"/>
        <end position="55"/>
    </location>
</feature>
<dbReference type="InterPro" id="IPR018712">
    <property type="entry name" value="Tle1-like_cat"/>
</dbReference>
<evidence type="ECO:0000313" key="6">
    <source>
        <dbReference type="EMBL" id="KAF7441350.1"/>
    </source>
</evidence>
<keyword evidence="1 3" id="KW-0853">WD repeat</keyword>
<feature type="repeat" description="WD" evidence="3">
    <location>
        <begin position="887"/>
        <end position="928"/>
    </location>
</feature>
<dbReference type="PROSITE" id="PS00678">
    <property type="entry name" value="WD_REPEATS_1"/>
    <property type="match status" value="3"/>
</dbReference>
<dbReference type="PANTHER" id="PTHR33840:SF2">
    <property type="entry name" value="TLE1 PHOSPHOLIPASE DOMAIN-CONTAINING PROTEIN"/>
    <property type="match status" value="1"/>
</dbReference>
<feature type="region of interest" description="Disordered" evidence="4">
    <location>
        <begin position="520"/>
        <end position="542"/>
    </location>
</feature>
<comment type="caution">
    <text evidence="6">The sequence shown here is derived from an EMBL/GenBank/DDBJ whole genome shotgun (WGS) entry which is preliminary data.</text>
</comment>
<dbReference type="PRINTS" id="PR00320">
    <property type="entry name" value="GPROTEINBRPT"/>
</dbReference>
<dbReference type="InterPro" id="IPR015943">
    <property type="entry name" value="WD40/YVTN_repeat-like_dom_sf"/>
</dbReference>
<evidence type="ECO:0000256" key="3">
    <source>
        <dbReference type="PROSITE-ProRule" id="PRU00221"/>
    </source>
</evidence>
<dbReference type="Pfam" id="PF00400">
    <property type="entry name" value="WD40"/>
    <property type="match status" value="5"/>
</dbReference>
<evidence type="ECO:0000256" key="2">
    <source>
        <dbReference type="ARBA" id="ARBA00022737"/>
    </source>
</evidence>
<dbReference type="SMART" id="SM00320">
    <property type="entry name" value="WD40"/>
    <property type="match status" value="7"/>
</dbReference>
<sequence length="1006" mass="109702">MALSEWNPAAVKNERWLSSFSMTKKLFNLNIRRKHDLAADVQGGSQLPDSLSRNEATPVDPLTPTSAVDRSQEDDAPYMQGASKGMDPPSQAPTVVVSSADPPSPTTPVLPQNLVGADQDLPTALNLTDPSRLAPETQGDASSPVSPTSPTSQRVAGVKAGVTSTKEIKECCPSNGRNLSVSFDGTLGEFGVMNSNVIEFNSRIIKDKKQLSNYISGIGTRGSSIISRKIDSAIATTFQSSVLMGYEWLCNQYKPGDRIFLFGFSRGAYQARVVAGMIERVGLLYRGNNSQLPSVFKLYMAMEESSTSSATTAVAEPNPTVLVAKEKCSIFKKAFSRPSVKVHFVGAWDTVSSIGIALKPCFPETVDGMSHVCHFRHALALDERRVKFWPEYANTDAPSSGAQRGDIKEVWFAGSHSDIGGGGIANPKLANFGPALRWMTYEAMFHGLRMEQYLGIWKDIEPSTSLKGLWWNLLEILPLRRPSGVDGGRTTRVPHLGAPRRIHKGQFIHESVFKQMGFDLQSTPGDKDHAQGTGGNSDIATKELPSPLSVIVSQGTAGKHGSYKPPAIFYDTAVTWENIDLLREMIEADYFSSAASAVHRLKSAYTNKDDKELLLSAIQALHSHVLSAPRLKSLAEVPGVLGLLLEVLKVLSSLTPDKTRAVDSSFATRVIFSALAYVPSQPSHKFAVKDFRTLASQPFKIIPEHIYRDVIIRHGDGKLEEISTGVKGTLEYISFSRDQDLIFCGSYEEVAIWNLETKTTTQSVPLGRIETVEISADGSQFVIGLGDHVQLWDVHTGARVQDFVGHSSTVLIVTLSSDGKMASGSMAGSIRMWDLKSGEDLHGDMDRHWGPIWELAFSADNTRLVSGGHDTTVRLWDTNTGDHLMVLRGHTDEVWSVAYSRDGAYIISGSTDTTVRVWDAKSGDVRTLEGHMDVVTCLAFSKDGTLIASGGQDRTLRVWDASTGEALVIYDVGIRLRSLAFSPDDKQLIVGCAYGKIFIWDAEVLL</sequence>
<dbReference type="PANTHER" id="PTHR33840">
    <property type="match status" value="1"/>
</dbReference>
<dbReference type="InterPro" id="IPR011047">
    <property type="entry name" value="Quinoprotein_ADH-like_sf"/>
</dbReference>
<evidence type="ECO:0000259" key="5">
    <source>
        <dbReference type="Pfam" id="PF09994"/>
    </source>
</evidence>
<dbReference type="InterPro" id="IPR020472">
    <property type="entry name" value="WD40_PAC1"/>
</dbReference>
<dbReference type="AlphaFoldDB" id="A0A8H7DY12"/>
<dbReference type="Proteomes" id="UP000623687">
    <property type="component" value="Unassembled WGS sequence"/>
</dbReference>
<organism evidence="6 7">
    <name type="scientific">Pleurotus ostreatus</name>
    <name type="common">Oyster mushroom</name>
    <name type="synonym">White-rot fungus</name>
    <dbReference type="NCBI Taxonomy" id="5322"/>
    <lineage>
        <taxon>Eukaryota</taxon>
        <taxon>Fungi</taxon>
        <taxon>Dikarya</taxon>
        <taxon>Basidiomycota</taxon>
        <taxon>Agaricomycotina</taxon>
        <taxon>Agaricomycetes</taxon>
        <taxon>Agaricomycetidae</taxon>
        <taxon>Agaricales</taxon>
        <taxon>Pleurotineae</taxon>
        <taxon>Pleurotaceae</taxon>
        <taxon>Pleurotus</taxon>
    </lineage>
</organism>
<dbReference type="InterPro" id="IPR019775">
    <property type="entry name" value="WD40_repeat_CS"/>
</dbReference>
<dbReference type="PROSITE" id="PS50294">
    <property type="entry name" value="WD_REPEATS_REGION"/>
    <property type="match status" value="4"/>
</dbReference>
<dbReference type="EMBL" id="JACETU010000001">
    <property type="protein sequence ID" value="KAF7441350.1"/>
    <property type="molecule type" value="Genomic_DNA"/>
</dbReference>
<protein>
    <recommendedName>
        <fullName evidence="5">T6SS Phospholipase effector Tle1-like catalytic domain-containing protein</fullName>
    </recommendedName>
</protein>
<dbReference type="InterPro" id="IPR001680">
    <property type="entry name" value="WD40_rpt"/>
</dbReference>
<name>A0A8H7DY12_PLEOS</name>